<dbReference type="FunFam" id="3.40.50.300:FF:000016">
    <property type="entry name" value="Oligopeptide ABC transporter ATP-binding component"/>
    <property type="match status" value="1"/>
</dbReference>
<dbReference type="OrthoDB" id="7328866at2"/>
<keyword evidence="8" id="KW-0571">Peptide transport</keyword>
<comment type="function">
    <text evidence="12">Probably part of an ABC transporter complex that could be involved in peptide import. Probably responsible for energy coupling to the transport system.</text>
</comment>
<evidence type="ECO:0000256" key="10">
    <source>
        <dbReference type="ARBA" id="ARBA00022967"/>
    </source>
</evidence>
<name>A0A248UBH2_9HYPH</name>
<accession>A0A248UBH2</accession>
<keyword evidence="5" id="KW-0997">Cell inner membrane</keyword>
<dbReference type="PROSITE" id="PS50893">
    <property type="entry name" value="ABC_TRANSPORTER_2"/>
    <property type="match status" value="1"/>
</dbReference>
<feature type="domain" description="ABC transporter" evidence="13">
    <location>
        <begin position="17"/>
        <end position="256"/>
    </location>
</feature>
<dbReference type="AlphaFoldDB" id="A0A248UBH2"/>
<dbReference type="InterPro" id="IPR017871">
    <property type="entry name" value="ABC_transporter-like_CS"/>
</dbReference>
<dbReference type="InterPro" id="IPR003439">
    <property type="entry name" value="ABC_transporter-like_ATP-bd"/>
</dbReference>
<dbReference type="InterPro" id="IPR013563">
    <property type="entry name" value="Oligopep_ABC_C"/>
</dbReference>
<keyword evidence="4" id="KW-1003">Cell membrane</keyword>
<keyword evidence="11" id="KW-0472">Membrane</keyword>
<dbReference type="PANTHER" id="PTHR43776:SF7">
    <property type="entry name" value="D,D-DIPEPTIDE TRANSPORT ATP-BINDING PROTEIN DDPF-RELATED"/>
    <property type="match status" value="1"/>
</dbReference>
<evidence type="ECO:0000256" key="12">
    <source>
        <dbReference type="ARBA" id="ARBA00025070"/>
    </source>
</evidence>
<dbReference type="EMBL" id="CP022603">
    <property type="protein sequence ID" value="ASV83942.1"/>
    <property type="molecule type" value="Genomic_DNA"/>
</dbReference>
<dbReference type="GO" id="GO:0015833">
    <property type="term" value="P:peptide transport"/>
    <property type="evidence" value="ECO:0007669"/>
    <property type="project" value="UniProtKB-KW"/>
</dbReference>
<proteinExistence type="inferred from homology"/>
<evidence type="ECO:0000256" key="8">
    <source>
        <dbReference type="ARBA" id="ARBA00022856"/>
    </source>
</evidence>
<evidence type="ECO:0000313" key="14">
    <source>
        <dbReference type="EMBL" id="ASV83942.1"/>
    </source>
</evidence>
<organism evidence="14 15">
    <name type="scientific">Ochrobactrum quorumnocens</name>
    <dbReference type="NCBI Taxonomy" id="271865"/>
    <lineage>
        <taxon>Bacteria</taxon>
        <taxon>Pseudomonadati</taxon>
        <taxon>Pseudomonadota</taxon>
        <taxon>Alphaproteobacteria</taxon>
        <taxon>Hyphomicrobiales</taxon>
        <taxon>Brucellaceae</taxon>
        <taxon>Brucella/Ochrobactrum group</taxon>
        <taxon>Ochrobactrum</taxon>
    </lineage>
</organism>
<evidence type="ECO:0000256" key="4">
    <source>
        <dbReference type="ARBA" id="ARBA00022475"/>
    </source>
</evidence>
<keyword evidence="7 14" id="KW-0067">ATP-binding</keyword>
<evidence type="ECO:0000256" key="3">
    <source>
        <dbReference type="ARBA" id="ARBA00022448"/>
    </source>
</evidence>
<dbReference type="Proteomes" id="UP000215256">
    <property type="component" value="Chromosome 2"/>
</dbReference>
<sequence>MSDMLLSVKNLKVHYPIRGGLLGRAVKFVKAVDGVDLEIGRGESVALVGESGCGKSTLGTAILGMTRATSGNISFDGKPVMHGLSETIRGLSRDIQIVFQDPASALNPKLTIGESIAEPLAIHNIGTASERSARVAELLKLVGLHPEHAVRRPSAFSGGQRQRIVIARAMALNPKLMILDEPVSALDVSIRSQILNLLLDLQRQFGLSYLFISHDLSVVRHFADRVAVMYLGRIVETGKTSEVFNRPEHPYTEALISAIPLPDPVAQRQRKRIVLRGDLPSPANPPKGCGFSTRCPIAIAECHQIPPILVERSATRRLACYVRAA</sequence>
<evidence type="ECO:0000256" key="11">
    <source>
        <dbReference type="ARBA" id="ARBA00023136"/>
    </source>
</evidence>
<dbReference type="InterPro" id="IPR050319">
    <property type="entry name" value="ABC_transp_ATP-bind"/>
</dbReference>
<dbReference type="PANTHER" id="PTHR43776">
    <property type="entry name" value="TRANSPORT ATP-BINDING PROTEIN"/>
    <property type="match status" value="1"/>
</dbReference>
<evidence type="ECO:0000256" key="2">
    <source>
        <dbReference type="ARBA" id="ARBA00005417"/>
    </source>
</evidence>
<gene>
    <name evidence="14" type="ORF">CES85_4725</name>
</gene>
<dbReference type="GO" id="GO:0005524">
    <property type="term" value="F:ATP binding"/>
    <property type="evidence" value="ECO:0007669"/>
    <property type="project" value="UniProtKB-KW"/>
</dbReference>
<keyword evidence="10" id="KW-1278">Translocase</keyword>
<evidence type="ECO:0000256" key="1">
    <source>
        <dbReference type="ARBA" id="ARBA00004417"/>
    </source>
</evidence>
<protein>
    <submittedName>
        <fullName evidence="14">Oligopeptide/dipeptide ABC transporter, ATP-binding, C-terminal domain protein</fullName>
    </submittedName>
</protein>
<dbReference type="GO" id="GO:0016887">
    <property type="term" value="F:ATP hydrolysis activity"/>
    <property type="evidence" value="ECO:0007669"/>
    <property type="project" value="InterPro"/>
</dbReference>
<comment type="subcellular location">
    <subcellularLocation>
        <location evidence="1">Cell inner membrane</location>
        <topology evidence="1">Peripheral membrane protein</topology>
    </subcellularLocation>
</comment>
<keyword evidence="3" id="KW-0813">Transport</keyword>
<dbReference type="PROSITE" id="PS00211">
    <property type="entry name" value="ABC_TRANSPORTER_1"/>
    <property type="match status" value="1"/>
</dbReference>
<keyword evidence="9" id="KW-0653">Protein transport</keyword>
<dbReference type="GO" id="GO:0005886">
    <property type="term" value="C:plasma membrane"/>
    <property type="evidence" value="ECO:0007669"/>
    <property type="project" value="UniProtKB-SubCell"/>
</dbReference>
<evidence type="ECO:0000256" key="6">
    <source>
        <dbReference type="ARBA" id="ARBA00022741"/>
    </source>
</evidence>
<keyword evidence="6" id="KW-0547">Nucleotide-binding</keyword>
<dbReference type="Pfam" id="PF00005">
    <property type="entry name" value="ABC_tran"/>
    <property type="match status" value="1"/>
</dbReference>
<evidence type="ECO:0000256" key="5">
    <source>
        <dbReference type="ARBA" id="ARBA00022519"/>
    </source>
</evidence>
<dbReference type="CDD" id="cd03257">
    <property type="entry name" value="ABC_NikE_OppD_transporters"/>
    <property type="match status" value="1"/>
</dbReference>
<dbReference type="NCBIfam" id="TIGR01727">
    <property type="entry name" value="oligo_HPY"/>
    <property type="match status" value="1"/>
</dbReference>
<dbReference type="GO" id="GO:0015031">
    <property type="term" value="P:protein transport"/>
    <property type="evidence" value="ECO:0007669"/>
    <property type="project" value="UniProtKB-KW"/>
</dbReference>
<evidence type="ECO:0000256" key="7">
    <source>
        <dbReference type="ARBA" id="ARBA00022840"/>
    </source>
</evidence>
<dbReference type="InterPro" id="IPR027417">
    <property type="entry name" value="P-loop_NTPase"/>
</dbReference>
<evidence type="ECO:0000256" key="9">
    <source>
        <dbReference type="ARBA" id="ARBA00022927"/>
    </source>
</evidence>
<dbReference type="Pfam" id="PF08352">
    <property type="entry name" value="oligo_HPY"/>
    <property type="match status" value="1"/>
</dbReference>
<comment type="similarity">
    <text evidence="2">Belongs to the ABC transporter superfamily.</text>
</comment>
<evidence type="ECO:0000313" key="15">
    <source>
        <dbReference type="Proteomes" id="UP000215256"/>
    </source>
</evidence>
<evidence type="ECO:0000259" key="13">
    <source>
        <dbReference type="PROSITE" id="PS50893"/>
    </source>
</evidence>
<dbReference type="GO" id="GO:0055085">
    <property type="term" value="P:transmembrane transport"/>
    <property type="evidence" value="ECO:0007669"/>
    <property type="project" value="UniProtKB-ARBA"/>
</dbReference>
<dbReference type="RefSeq" id="WP_095444810.1">
    <property type="nucleotide sequence ID" value="NZ_CP022603.1"/>
</dbReference>
<reference evidence="14 15" key="1">
    <citation type="submission" date="2017-07" db="EMBL/GenBank/DDBJ databases">
        <title>Phylogenetic study on the rhizospheric bacterium Ochrobactrum sp. A44.</title>
        <authorList>
            <person name="Krzyzanowska D.M."/>
            <person name="Ossowicki A."/>
            <person name="Rajewska M."/>
            <person name="Maciag T."/>
            <person name="Kaczynski Z."/>
            <person name="Czerwicka M."/>
            <person name="Jafra S."/>
        </authorList>
    </citation>
    <scope>NUCLEOTIDE SEQUENCE [LARGE SCALE GENOMIC DNA]</scope>
    <source>
        <strain evidence="14 15">A44</strain>
    </source>
</reference>
<dbReference type="InterPro" id="IPR003593">
    <property type="entry name" value="AAA+_ATPase"/>
</dbReference>
<dbReference type="Gene3D" id="3.40.50.300">
    <property type="entry name" value="P-loop containing nucleotide triphosphate hydrolases"/>
    <property type="match status" value="1"/>
</dbReference>
<dbReference type="SMART" id="SM00382">
    <property type="entry name" value="AAA"/>
    <property type="match status" value="1"/>
</dbReference>
<dbReference type="KEGG" id="och:CES85_4725"/>
<dbReference type="SUPFAM" id="SSF52540">
    <property type="entry name" value="P-loop containing nucleoside triphosphate hydrolases"/>
    <property type="match status" value="1"/>
</dbReference>